<evidence type="ECO:0000313" key="3">
    <source>
        <dbReference type="Proteomes" id="UP001148482"/>
    </source>
</evidence>
<protein>
    <submittedName>
        <fullName evidence="2">Uncharacterized protein</fullName>
    </submittedName>
</protein>
<dbReference type="RefSeq" id="WP_266068760.1">
    <property type="nucleotide sequence ID" value="NZ_JAPJDA010000006.1"/>
</dbReference>
<comment type="caution">
    <text evidence="2">The sequence shown here is derived from an EMBL/GenBank/DDBJ whole genome shotgun (WGS) entry which is preliminary data.</text>
</comment>
<evidence type="ECO:0000256" key="1">
    <source>
        <dbReference type="SAM" id="MobiDB-lite"/>
    </source>
</evidence>
<feature type="region of interest" description="Disordered" evidence="1">
    <location>
        <begin position="1"/>
        <end position="62"/>
    </location>
</feature>
<evidence type="ECO:0000313" key="2">
    <source>
        <dbReference type="EMBL" id="MCX2837526.1"/>
    </source>
</evidence>
<feature type="compositionally biased region" description="Polar residues" evidence="1">
    <location>
        <begin position="31"/>
        <end position="40"/>
    </location>
</feature>
<dbReference type="Proteomes" id="UP001148482">
    <property type="component" value="Unassembled WGS sequence"/>
</dbReference>
<accession>A0A9X3CVL1</accession>
<organism evidence="2 3">
    <name type="scientific">Salinimicrobium profundisediminis</name>
    <dbReference type="NCBI Taxonomy" id="2994553"/>
    <lineage>
        <taxon>Bacteria</taxon>
        <taxon>Pseudomonadati</taxon>
        <taxon>Bacteroidota</taxon>
        <taxon>Flavobacteriia</taxon>
        <taxon>Flavobacteriales</taxon>
        <taxon>Flavobacteriaceae</taxon>
        <taxon>Salinimicrobium</taxon>
    </lineage>
</organism>
<sequence>MNTLSTPACGHPSVEGMLRRNFGGNKDQSLKFKNSKSTLKQKPVPRLHNLATRNPQPATIRD</sequence>
<reference evidence="2" key="1">
    <citation type="submission" date="2022-11" db="EMBL/GenBank/DDBJ databases">
        <title>Salinimicrobium profundisediminis sp. nov., isolated from deep-sea sediment of the Mariana Trench.</title>
        <authorList>
            <person name="Fu H."/>
        </authorList>
    </citation>
    <scope>NUCLEOTIDE SEQUENCE</scope>
    <source>
        <strain evidence="2">MT39</strain>
    </source>
</reference>
<feature type="compositionally biased region" description="Polar residues" evidence="1">
    <location>
        <begin position="51"/>
        <end position="62"/>
    </location>
</feature>
<dbReference type="AlphaFoldDB" id="A0A9X3CVL1"/>
<dbReference type="EMBL" id="JAPJDA010000006">
    <property type="protein sequence ID" value="MCX2837526.1"/>
    <property type="molecule type" value="Genomic_DNA"/>
</dbReference>
<keyword evidence="3" id="KW-1185">Reference proteome</keyword>
<proteinExistence type="predicted"/>
<name>A0A9X3CVL1_9FLAO</name>
<gene>
    <name evidence="2" type="ORF">OQ279_05115</name>
</gene>